<name>A0A6V8QTC9_TRIAP</name>
<evidence type="ECO:0000259" key="2">
    <source>
        <dbReference type="Pfam" id="PF08729"/>
    </source>
</evidence>
<protein>
    <submittedName>
        <fullName evidence="3">Histone promoter control protein 2</fullName>
    </submittedName>
</protein>
<feature type="region of interest" description="Disordered" evidence="1">
    <location>
        <begin position="1"/>
        <end position="266"/>
    </location>
</feature>
<evidence type="ECO:0000313" key="3">
    <source>
        <dbReference type="EMBL" id="GFP55066.1"/>
    </source>
</evidence>
<dbReference type="AlphaFoldDB" id="A0A6V8QTC9"/>
<feature type="region of interest" description="Disordered" evidence="1">
    <location>
        <begin position="365"/>
        <end position="412"/>
    </location>
</feature>
<feature type="compositionally biased region" description="Low complexity" evidence="1">
    <location>
        <begin position="173"/>
        <end position="186"/>
    </location>
</feature>
<proteinExistence type="predicted"/>
<feature type="compositionally biased region" description="Polar residues" evidence="1">
    <location>
        <begin position="237"/>
        <end position="255"/>
    </location>
</feature>
<dbReference type="Proteomes" id="UP000517252">
    <property type="component" value="Unassembled WGS sequence"/>
</dbReference>
<comment type="caution">
    <text evidence="3">The sequence shown here is derived from an EMBL/GenBank/DDBJ whole genome shotgun (WGS) entry which is preliminary data.</text>
</comment>
<evidence type="ECO:0000256" key="1">
    <source>
        <dbReference type="SAM" id="MobiDB-lite"/>
    </source>
</evidence>
<feature type="region of interest" description="Disordered" evidence="1">
    <location>
        <begin position="496"/>
        <end position="543"/>
    </location>
</feature>
<feature type="compositionally biased region" description="Polar residues" evidence="1">
    <location>
        <begin position="303"/>
        <end position="314"/>
    </location>
</feature>
<feature type="compositionally biased region" description="Basic and acidic residues" evidence="1">
    <location>
        <begin position="206"/>
        <end position="219"/>
    </location>
</feature>
<dbReference type="OrthoDB" id="5576775at2759"/>
<dbReference type="Pfam" id="PF08729">
    <property type="entry name" value="HUN"/>
    <property type="match status" value="1"/>
</dbReference>
<reference evidence="3 4" key="1">
    <citation type="submission" date="2020-07" db="EMBL/GenBank/DDBJ databases">
        <title>Trichoderma asperellum IC-1 whole genome shotgun sequence.</title>
        <authorList>
            <person name="Kanamasa S."/>
            <person name="Takahashi H."/>
        </authorList>
    </citation>
    <scope>NUCLEOTIDE SEQUENCE [LARGE SCALE GENOMIC DNA]</scope>
    <source>
        <strain evidence="3 4">IC-1</strain>
    </source>
</reference>
<feature type="compositionally biased region" description="Low complexity" evidence="1">
    <location>
        <begin position="13"/>
        <end position="33"/>
    </location>
</feature>
<feature type="compositionally biased region" description="Pro residues" evidence="1">
    <location>
        <begin position="70"/>
        <end position="82"/>
    </location>
</feature>
<feature type="region of interest" description="Disordered" evidence="1">
    <location>
        <begin position="300"/>
        <end position="353"/>
    </location>
</feature>
<gene>
    <name evidence="3" type="ORF">TASIC1_0004069100</name>
</gene>
<feature type="domain" description="Hpc2-related" evidence="2">
    <location>
        <begin position="536"/>
        <end position="579"/>
    </location>
</feature>
<evidence type="ECO:0000313" key="4">
    <source>
        <dbReference type="Proteomes" id="UP000517252"/>
    </source>
</evidence>
<organism evidence="3 4">
    <name type="scientific">Trichoderma asperellum</name>
    <name type="common">Filamentous fungus</name>
    <dbReference type="NCBI Taxonomy" id="101201"/>
    <lineage>
        <taxon>Eukaryota</taxon>
        <taxon>Fungi</taxon>
        <taxon>Dikarya</taxon>
        <taxon>Ascomycota</taxon>
        <taxon>Pezizomycotina</taxon>
        <taxon>Sordariomycetes</taxon>
        <taxon>Hypocreomycetidae</taxon>
        <taxon>Hypocreales</taxon>
        <taxon>Hypocreaceae</taxon>
        <taxon>Trichoderma</taxon>
    </lineage>
</organism>
<dbReference type="InterPro" id="IPR014840">
    <property type="entry name" value="HRD"/>
</dbReference>
<sequence>MAAAGDASSRFDSSAGELSSPPSGSLSEPGSPSHGAGRRPDTAAKRPGPEMDQIVVSGDQNSQQYAQQYAPPPPPGTSPGPAPGSRTQTPKRYSLIDGEWVQLTAAGVPRKKPGRKPGSVVKPKAPAENAEQPKVRRPRKSREAETALPVQRKRKLAPASDIDSDAPSPRPLAPAGTGPPSSSPSLHAQLGDSLTSTPQLQLQPLPDRRYSPKMQKREGYPSSMQSILNADPPPATRSPSNSITSPIPVRTSGQSYDPIRGNYDPVRETMTSHYSSAAGSPRAILAAPAHRSPSIASMIEPQPATTKPSPSQSHLAYPPAMSQPRLQAPDATPLPPSPSYVPKTSTSTPANQTPALKPAVHEIKRDAPTPTPAAPAATPRPVVDQSNFTTIANGPVKKVSPKQKPITGVSTPKTDMLDETIMEMDERSILDFGRARPGEEKDTPTIVLTIPLISGETNKYVNFMRMAEDQYGWDALHPRLAANRDRKARIAAAAASLEKVESGRESGDEMSVDLSDGEGSNPDNGGVSGADAQAKPKKKRNFKEDQYDVDDDFVDDSELLWEAQAAASRDGFFVYSGPLVPEVEKPTTGLRLLTQSTATKNAPGVDEAEEAAEEEVEEEQHEEEQQLDAVAAQAHEAALLQENLASQNPKKHNESEKRQRGKAWPRHRPTDTLSNRQHHRYPSASLVPRRESG</sequence>
<feature type="compositionally biased region" description="Basic and acidic residues" evidence="1">
    <location>
        <begin position="498"/>
        <end position="507"/>
    </location>
</feature>
<feature type="compositionally biased region" description="Low complexity" evidence="1">
    <location>
        <begin position="627"/>
        <end position="645"/>
    </location>
</feature>
<dbReference type="EMBL" id="BLZH01000004">
    <property type="protein sequence ID" value="GFP55066.1"/>
    <property type="molecule type" value="Genomic_DNA"/>
</dbReference>
<feature type="compositionally biased region" description="Polar residues" evidence="1">
    <location>
        <begin position="342"/>
        <end position="353"/>
    </location>
</feature>
<feature type="compositionally biased region" description="Basic and acidic residues" evidence="1">
    <location>
        <begin position="38"/>
        <end position="49"/>
    </location>
</feature>
<accession>A0A6V8QTC9</accession>
<feature type="compositionally biased region" description="Acidic residues" evidence="1">
    <location>
        <begin position="606"/>
        <end position="626"/>
    </location>
</feature>
<feature type="region of interest" description="Disordered" evidence="1">
    <location>
        <begin position="594"/>
        <end position="693"/>
    </location>
</feature>